<dbReference type="GO" id="GO:0000492">
    <property type="term" value="P:box C/D snoRNP assembly"/>
    <property type="evidence" value="ECO:0007669"/>
    <property type="project" value="InterPro"/>
</dbReference>
<gene>
    <name evidence="2" type="ORF">SCHCODRAFT_106239</name>
</gene>
<dbReference type="OMA" id="MHKLNTA"/>
<dbReference type="RefSeq" id="XP_003035485.1">
    <property type="nucleotide sequence ID" value="XM_003035439.1"/>
</dbReference>
<feature type="compositionally biased region" description="Low complexity" evidence="1">
    <location>
        <begin position="133"/>
        <end position="155"/>
    </location>
</feature>
<feature type="compositionally biased region" description="Acidic residues" evidence="1">
    <location>
        <begin position="156"/>
        <end position="173"/>
    </location>
</feature>
<proteinExistence type="predicted"/>
<reference evidence="2 3" key="1">
    <citation type="journal article" date="2010" name="Nat. Biotechnol.">
        <title>Genome sequence of the model mushroom Schizophyllum commune.</title>
        <authorList>
            <person name="Ohm R.A."/>
            <person name="de Jong J.F."/>
            <person name="Lugones L.G."/>
            <person name="Aerts A."/>
            <person name="Kothe E."/>
            <person name="Stajich J.E."/>
            <person name="de Vries R.P."/>
            <person name="Record E."/>
            <person name="Levasseur A."/>
            <person name="Baker S.E."/>
            <person name="Bartholomew K.A."/>
            <person name="Coutinho P.M."/>
            <person name="Erdmann S."/>
            <person name="Fowler T.J."/>
            <person name="Gathman A.C."/>
            <person name="Lombard V."/>
            <person name="Henrissat B."/>
            <person name="Knabe N."/>
            <person name="Kuees U."/>
            <person name="Lilly W.W."/>
            <person name="Lindquist E."/>
            <person name="Lucas S."/>
            <person name="Magnuson J.K."/>
            <person name="Piumi F."/>
            <person name="Raudaskoski M."/>
            <person name="Salamov A."/>
            <person name="Schmutz J."/>
            <person name="Schwarze F.W.M.R."/>
            <person name="vanKuyk P.A."/>
            <person name="Horton J.S."/>
            <person name="Grigoriev I.V."/>
            <person name="Woesten H.A.B."/>
        </authorList>
    </citation>
    <scope>NUCLEOTIDE SEQUENCE [LARGE SCALE GENOMIC DNA]</scope>
    <source>
        <strain evidence="3">H4-8 / FGSC 9210</strain>
    </source>
</reference>
<name>D8PU86_SCHCM</name>
<feature type="non-terminal residue" evidence="2">
    <location>
        <position position="208"/>
    </location>
</feature>
<accession>D8PU86</accession>
<evidence type="ECO:0000313" key="2">
    <source>
        <dbReference type="EMBL" id="EFJ00583.1"/>
    </source>
</evidence>
<dbReference type="InParanoid" id="D8PU86"/>
<dbReference type="GO" id="GO:0062064">
    <property type="term" value="F:box C/D methylation guide snoRNP complex binding"/>
    <property type="evidence" value="ECO:0007669"/>
    <property type="project" value="TreeGrafter"/>
</dbReference>
<protein>
    <submittedName>
        <fullName evidence="2">Uncharacterized protein</fullName>
    </submittedName>
</protein>
<keyword evidence="3" id="KW-1185">Reference proteome</keyword>
<dbReference type="KEGG" id="scm:SCHCO_02484050"/>
<dbReference type="PANTHER" id="PTHR28674">
    <property type="entry name" value="SIMILAR TO DNA SEGMENT, CHR 10, WAYNE STATE UNIVERSITY 102,-EXPRESSED"/>
    <property type="match status" value="1"/>
</dbReference>
<dbReference type="GeneID" id="9586909"/>
<dbReference type="OrthoDB" id="1112980at2759"/>
<dbReference type="AlphaFoldDB" id="D8PU86"/>
<feature type="region of interest" description="Disordered" evidence="1">
    <location>
        <begin position="50"/>
        <end position="70"/>
    </location>
</feature>
<dbReference type="HOGENOM" id="CLU_108136_0_0_1"/>
<organism evidence="3">
    <name type="scientific">Schizophyllum commune (strain H4-8 / FGSC 9210)</name>
    <name type="common">Split gill fungus</name>
    <dbReference type="NCBI Taxonomy" id="578458"/>
    <lineage>
        <taxon>Eukaryota</taxon>
        <taxon>Fungi</taxon>
        <taxon>Dikarya</taxon>
        <taxon>Basidiomycota</taxon>
        <taxon>Agaricomycotina</taxon>
        <taxon>Agaricomycetes</taxon>
        <taxon>Agaricomycetidae</taxon>
        <taxon>Agaricales</taxon>
        <taxon>Schizophyllaceae</taxon>
        <taxon>Schizophyllum</taxon>
    </lineage>
</organism>
<feature type="region of interest" description="Disordered" evidence="1">
    <location>
        <begin position="1"/>
        <end position="36"/>
    </location>
</feature>
<dbReference type="eggNOG" id="ENOG502SBR7">
    <property type="taxonomic scope" value="Eukaryota"/>
</dbReference>
<dbReference type="VEuPathDB" id="FungiDB:SCHCODRAFT_02484050"/>
<dbReference type="InterPro" id="IPR027921">
    <property type="entry name" value="NOPCHAP1"/>
</dbReference>
<evidence type="ECO:0000313" key="3">
    <source>
        <dbReference type="Proteomes" id="UP000007431"/>
    </source>
</evidence>
<dbReference type="EMBL" id="GL377303">
    <property type="protein sequence ID" value="EFJ00583.1"/>
    <property type="molecule type" value="Genomic_DNA"/>
</dbReference>
<dbReference type="Pfam" id="PF15370">
    <property type="entry name" value="NOPCHAP1"/>
    <property type="match status" value="1"/>
</dbReference>
<dbReference type="PANTHER" id="PTHR28674:SF1">
    <property type="entry name" value="NOP PROTEIN CHAPERONE 1"/>
    <property type="match status" value="1"/>
</dbReference>
<feature type="region of interest" description="Disordered" evidence="1">
    <location>
        <begin position="126"/>
        <end position="208"/>
    </location>
</feature>
<dbReference type="Proteomes" id="UP000007431">
    <property type="component" value="Unassembled WGS sequence"/>
</dbReference>
<evidence type="ECO:0000256" key="1">
    <source>
        <dbReference type="SAM" id="MobiDB-lite"/>
    </source>
</evidence>
<sequence>MASPAPSSLPKLEIDDPEERQRRLQSTLDRLNGTIERRDPEAILEALMSGNAAGPSTGLPKIGPGNRETFAVEPPTELMSRVQAFLPQMQAENERLQQRAAQELDIEHLEDEEGPYIEMDLGLGVYSIRRPGDPSSESDSSSVSEESMSSSSISGDDSEEDSDSDSDSDDSESDLSSSDAAPSEPRIIKPLPRRRPLIEVVRETPNST</sequence>